<dbReference type="NCBIfam" id="NF004326">
    <property type="entry name" value="PRK05720.1"/>
    <property type="match status" value="1"/>
</dbReference>
<accession>A0A235BT70</accession>
<comment type="pathway">
    <text evidence="2">Amino-acid biosynthesis; L-methionine biosynthesis via salvage pathway; L-methionine from S-methyl-5-thio-alpha-D-ribose 1-phosphate: step 1/6.</text>
</comment>
<feature type="binding site" evidence="2">
    <location>
        <begin position="262"/>
        <end position="263"/>
    </location>
    <ligand>
        <name>substrate</name>
    </ligand>
</feature>
<dbReference type="EC" id="5.3.1.23" evidence="2"/>
<feature type="site" description="Transition state stabilizer" evidence="2">
    <location>
        <position position="174"/>
    </location>
</feature>
<comment type="similarity">
    <text evidence="2">Belongs to the EIF-2B alpha/beta/delta subunits family. MtnA subfamily.</text>
</comment>
<keyword evidence="2" id="KW-0028">Amino-acid biosynthesis</keyword>
<dbReference type="InterPro" id="IPR000649">
    <property type="entry name" value="IF-2B-related"/>
</dbReference>
<name>A0A235BT70_UNCW3</name>
<feature type="binding site" evidence="2">
    <location>
        <position position="107"/>
    </location>
    <ligand>
        <name>substrate</name>
    </ligand>
</feature>
<dbReference type="GO" id="GO:0019509">
    <property type="term" value="P:L-methionine salvage from methylthioadenosine"/>
    <property type="evidence" value="ECO:0007669"/>
    <property type="project" value="UniProtKB-UniRule"/>
</dbReference>
<keyword evidence="2" id="KW-0486">Methionine biosynthesis</keyword>
<evidence type="ECO:0000256" key="2">
    <source>
        <dbReference type="HAMAP-Rule" id="MF_01678"/>
    </source>
</evidence>
<organism evidence="3 4">
    <name type="scientific">candidate division WOR-3 bacterium JGI_Cruoil_03_51_56</name>
    <dbReference type="NCBI Taxonomy" id="1973747"/>
    <lineage>
        <taxon>Bacteria</taxon>
        <taxon>Bacteria division WOR-3</taxon>
    </lineage>
</organism>
<dbReference type="UniPathway" id="UPA00904">
    <property type="reaction ID" value="UER00874"/>
</dbReference>
<dbReference type="InterPro" id="IPR027363">
    <property type="entry name" value="M1Pi_N"/>
</dbReference>
<feature type="binding site" evidence="2">
    <location>
        <begin position="67"/>
        <end position="69"/>
    </location>
    <ligand>
        <name>substrate</name>
    </ligand>
</feature>
<protein>
    <recommendedName>
        <fullName evidence="2">Methylthioribose-1-phosphate isomerase</fullName>
        <shortName evidence="2">M1Pi</shortName>
        <shortName evidence="2">MTR-1-P isomerase</shortName>
        <ecNumber evidence="2">5.3.1.23</ecNumber>
    </recommendedName>
    <alternativeName>
        <fullName evidence="2">S-methyl-5-thioribose-1-phosphate isomerase</fullName>
    </alternativeName>
</protein>
<dbReference type="InterPro" id="IPR005251">
    <property type="entry name" value="IF-M1Pi"/>
</dbReference>
<dbReference type="Pfam" id="PF01008">
    <property type="entry name" value="IF-2B"/>
    <property type="match status" value="1"/>
</dbReference>
<keyword evidence="1 2" id="KW-0413">Isomerase</keyword>
<evidence type="ECO:0000256" key="1">
    <source>
        <dbReference type="ARBA" id="ARBA00023235"/>
    </source>
</evidence>
<dbReference type="AlphaFoldDB" id="A0A235BT70"/>
<dbReference type="PANTHER" id="PTHR43475:SF1">
    <property type="entry name" value="METHYLTHIORIBOSE-1-PHOSPHATE ISOMERASE"/>
    <property type="match status" value="1"/>
</dbReference>
<proteinExistence type="inferred from homology"/>
<sequence>MLLTERGDKPEKDRGGSKLPSFLLRAVIYSNHQLKIIDQRLLPVRVRYIRLHNASETARAIKSLAVRGAPNIGVAAAYGLAVEAFRLHDARLRFRLCRAAKMIGQARPTAVNLKWAVQRIRKVIKESGPDPNGLRANVQNEAQRIESEEIANSRAIARYGARLITKDAGILTICNTGALAAPGLGTALGVVFQSYLEGKRPHVYACETRPLLQGARLTASELVRAGIAATLIVDSAAATVMEKCNIVIVGADRIAANGDTANKVGTRMLAVLAREWHKPFYVVAPTTSFDIGCARGDDIVIEERSDKEVRSLKGIRVAPDAIPVFNPAFDITFARYITGFVTEHGLVVRPFLRNIRRLMHDS</sequence>
<dbReference type="FunFam" id="1.20.120.420:FF:000003">
    <property type="entry name" value="Methylthioribose-1-phosphate isomerase"/>
    <property type="match status" value="1"/>
</dbReference>
<comment type="caution">
    <text evidence="3">The sequence shown here is derived from an EMBL/GenBank/DDBJ whole genome shotgun (WGS) entry which is preliminary data.</text>
</comment>
<dbReference type="FunFam" id="3.40.50.10470:FF:000006">
    <property type="entry name" value="Methylthioribose-1-phosphate isomerase"/>
    <property type="match status" value="1"/>
</dbReference>
<comment type="function">
    <text evidence="2">Catalyzes the interconversion of methylthioribose-1-phosphate (MTR-1-P) into methylthioribulose-1-phosphate (MTRu-1-P).</text>
</comment>
<evidence type="ECO:0000313" key="4">
    <source>
        <dbReference type="Proteomes" id="UP000215559"/>
    </source>
</evidence>
<dbReference type="NCBIfam" id="TIGR00512">
    <property type="entry name" value="salvage_mtnA"/>
    <property type="match status" value="1"/>
</dbReference>
<dbReference type="Gene3D" id="1.20.120.420">
    <property type="entry name" value="translation initiation factor eif-2b, domain 1"/>
    <property type="match status" value="1"/>
</dbReference>
<dbReference type="InterPro" id="IPR042529">
    <property type="entry name" value="IF_2B-like_C"/>
</dbReference>
<dbReference type="NCBIfam" id="TIGR00524">
    <property type="entry name" value="eIF-2B_rel"/>
    <property type="match status" value="1"/>
</dbReference>
<reference evidence="3 4" key="1">
    <citation type="submission" date="2017-07" db="EMBL/GenBank/DDBJ databases">
        <title>Recovery of genomes from metagenomes via a dereplication, aggregation, and scoring strategy.</title>
        <authorList>
            <person name="Sieber C.M."/>
            <person name="Probst A.J."/>
            <person name="Sharrar A."/>
            <person name="Thomas B.C."/>
            <person name="Hess M."/>
            <person name="Tringe S.G."/>
            <person name="Banfield J.F."/>
        </authorList>
    </citation>
    <scope>NUCLEOTIDE SEQUENCE [LARGE SCALE GENOMIC DNA]</scope>
    <source>
        <strain evidence="3">JGI_Cruoil_03_51_56</strain>
    </source>
</reference>
<dbReference type="PANTHER" id="PTHR43475">
    <property type="entry name" value="METHYLTHIORIBOSE-1-PHOSPHATE ISOMERASE"/>
    <property type="match status" value="1"/>
</dbReference>
<dbReference type="Gene3D" id="3.40.50.10470">
    <property type="entry name" value="Translation initiation factor eif-2b, domain 2"/>
    <property type="match status" value="1"/>
</dbReference>
<dbReference type="InterPro" id="IPR011559">
    <property type="entry name" value="Initiation_fac_2B_a/b/d"/>
</dbReference>
<dbReference type="Proteomes" id="UP000215559">
    <property type="component" value="Unassembled WGS sequence"/>
</dbReference>
<dbReference type="GO" id="GO:0046523">
    <property type="term" value="F:S-methyl-5-thioribose-1-phosphate isomerase activity"/>
    <property type="evidence" value="ECO:0007669"/>
    <property type="project" value="UniProtKB-UniRule"/>
</dbReference>
<feature type="active site" description="Proton donor" evidence="2">
    <location>
        <position position="252"/>
    </location>
</feature>
<dbReference type="SUPFAM" id="SSF100950">
    <property type="entry name" value="NagB/RpiA/CoA transferase-like"/>
    <property type="match status" value="1"/>
</dbReference>
<gene>
    <name evidence="2 3" type="primary">mtnA</name>
    <name evidence="3" type="ORF">CH330_05890</name>
</gene>
<feature type="binding site" evidence="2">
    <location>
        <position position="213"/>
    </location>
    <ligand>
        <name>substrate</name>
    </ligand>
</feature>
<dbReference type="InterPro" id="IPR037171">
    <property type="entry name" value="NagB/RpiA_transferase-like"/>
</dbReference>
<dbReference type="EMBL" id="NOZP01000107">
    <property type="protein sequence ID" value="OYD15372.1"/>
    <property type="molecule type" value="Genomic_DNA"/>
</dbReference>
<comment type="catalytic activity">
    <reaction evidence="2">
        <text>5-(methylsulfanyl)-alpha-D-ribose 1-phosphate = 5-(methylsulfanyl)-D-ribulose 1-phosphate</text>
        <dbReference type="Rhea" id="RHEA:19989"/>
        <dbReference type="ChEBI" id="CHEBI:58533"/>
        <dbReference type="ChEBI" id="CHEBI:58548"/>
        <dbReference type="EC" id="5.3.1.23"/>
    </reaction>
</comment>
<evidence type="ECO:0000313" key="3">
    <source>
        <dbReference type="EMBL" id="OYD15372.1"/>
    </source>
</evidence>
<dbReference type="HAMAP" id="MF_01678">
    <property type="entry name" value="Salvage_MtnA"/>
    <property type="match status" value="1"/>
</dbReference>